<accession>D9SNJ5</accession>
<dbReference type="Gene3D" id="3.40.1280.10">
    <property type="match status" value="1"/>
</dbReference>
<evidence type="ECO:0000256" key="6">
    <source>
        <dbReference type="ARBA" id="ARBA00038303"/>
    </source>
</evidence>
<dbReference type="InterPro" id="IPR003742">
    <property type="entry name" value="RlmH-like"/>
</dbReference>
<comment type="function">
    <text evidence="7">Specifically methylates the pseudouridine at position 1915 (m3Psi1915) in 23S rRNA.</text>
</comment>
<feature type="binding site" evidence="7">
    <location>
        <position position="124"/>
    </location>
    <ligand>
        <name>S-adenosyl-L-methionine</name>
        <dbReference type="ChEBI" id="CHEBI:59789"/>
    </ligand>
</feature>
<keyword evidence="3 7" id="KW-0489">Methyltransferase</keyword>
<proteinExistence type="inferred from homology"/>
<evidence type="ECO:0000256" key="3">
    <source>
        <dbReference type="ARBA" id="ARBA00022603"/>
    </source>
</evidence>
<keyword evidence="5 7" id="KW-0949">S-adenosyl-L-methionine</keyword>
<dbReference type="Proteomes" id="UP000002730">
    <property type="component" value="Chromosome"/>
</dbReference>
<dbReference type="KEGG" id="ccb:Clocel_4330"/>
<dbReference type="SUPFAM" id="SSF75217">
    <property type="entry name" value="alpha/beta knot"/>
    <property type="match status" value="1"/>
</dbReference>
<protein>
    <recommendedName>
        <fullName evidence="7">Ribosomal RNA large subunit methyltransferase H</fullName>
        <ecNumber evidence="7">2.1.1.177</ecNumber>
    </recommendedName>
    <alternativeName>
        <fullName evidence="7">23S rRNA (pseudouridine1915-N3)-methyltransferase</fullName>
    </alternativeName>
    <alternativeName>
        <fullName evidence="7">23S rRNA m3Psi1915 methyltransferase</fullName>
    </alternativeName>
    <alternativeName>
        <fullName evidence="7">rRNA (pseudouridine-N3-)-methyltransferase RlmH</fullName>
    </alternativeName>
</protein>
<organism evidence="8 9">
    <name type="scientific">Clostridium cellulovorans (strain ATCC 35296 / DSM 3052 / OCM 3 / 743B)</name>
    <dbReference type="NCBI Taxonomy" id="573061"/>
    <lineage>
        <taxon>Bacteria</taxon>
        <taxon>Bacillati</taxon>
        <taxon>Bacillota</taxon>
        <taxon>Clostridia</taxon>
        <taxon>Eubacteriales</taxon>
        <taxon>Clostridiaceae</taxon>
        <taxon>Clostridium</taxon>
    </lineage>
</organism>
<evidence type="ECO:0000256" key="4">
    <source>
        <dbReference type="ARBA" id="ARBA00022679"/>
    </source>
</evidence>
<dbReference type="InterPro" id="IPR029026">
    <property type="entry name" value="tRNA_m1G_MTases_N"/>
</dbReference>
<keyword evidence="1 7" id="KW-0963">Cytoplasm</keyword>
<dbReference type="InterPro" id="IPR029028">
    <property type="entry name" value="Alpha/beta_knot_MTases"/>
</dbReference>
<gene>
    <name evidence="7" type="primary">rlmH</name>
    <name evidence="8" type="ordered locus">Clocel_4330</name>
</gene>
<dbReference type="EMBL" id="CP002160">
    <property type="protein sequence ID" value="ADL53987.1"/>
    <property type="molecule type" value="Genomic_DNA"/>
</dbReference>
<dbReference type="PANTHER" id="PTHR33603:SF1">
    <property type="entry name" value="RIBOSOMAL RNA LARGE SUBUNIT METHYLTRANSFERASE H"/>
    <property type="match status" value="1"/>
</dbReference>
<keyword evidence="4 7" id="KW-0808">Transferase</keyword>
<dbReference type="HAMAP" id="MF_00658">
    <property type="entry name" value="23SrRNA_methyltr_H"/>
    <property type="match status" value="1"/>
</dbReference>
<comment type="subunit">
    <text evidence="7">Homodimer.</text>
</comment>
<dbReference type="CDD" id="cd18081">
    <property type="entry name" value="RlmH-like"/>
    <property type="match status" value="1"/>
</dbReference>
<keyword evidence="2 7" id="KW-0698">rRNA processing</keyword>
<dbReference type="AlphaFoldDB" id="D9SNJ5"/>
<evidence type="ECO:0000256" key="7">
    <source>
        <dbReference type="HAMAP-Rule" id="MF_00658"/>
    </source>
</evidence>
<dbReference type="NCBIfam" id="NF000985">
    <property type="entry name" value="PRK00103.1-3"/>
    <property type="match status" value="1"/>
</dbReference>
<comment type="similarity">
    <text evidence="6 7">Belongs to the RNA methyltransferase RlmH family.</text>
</comment>
<name>D9SNJ5_CLOC7</name>
<evidence type="ECO:0000313" key="9">
    <source>
        <dbReference type="Proteomes" id="UP000002730"/>
    </source>
</evidence>
<dbReference type="Pfam" id="PF02590">
    <property type="entry name" value="SPOUT_MTase"/>
    <property type="match status" value="1"/>
</dbReference>
<feature type="binding site" evidence="7">
    <location>
        <begin position="143"/>
        <end position="148"/>
    </location>
    <ligand>
        <name>S-adenosyl-L-methionine</name>
        <dbReference type="ChEBI" id="CHEBI:59789"/>
    </ligand>
</feature>
<dbReference type="HOGENOM" id="CLU_100552_0_0_9"/>
<evidence type="ECO:0000256" key="5">
    <source>
        <dbReference type="ARBA" id="ARBA00022691"/>
    </source>
</evidence>
<evidence type="ECO:0000313" key="8">
    <source>
        <dbReference type="EMBL" id="ADL53987.1"/>
    </source>
</evidence>
<keyword evidence="9" id="KW-1185">Reference proteome</keyword>
<reference evidence="8 9" key="1">
    <citation type="submission" date="2010-08" db="EMBL/GenBank/DDBJ databases">
        <title>Complete sequence of Clostridium cellulovorans 743B.</title>
        <authorList>
            <consortium name="US DOE Joint Genome Institute"/>
            <person name="Lucas S."/>
            <person name="Copeland A."/>
            <person name="Lapidus A."/>
            <person name="Cheng J.-F."/>
            <person name="Bruce D."/>
            <person name="Goodwin L."/>
            <person name="Pitluck S."/>
            <person name="Chertkov O."/>
            <person name="Detter J.C."/>
            <person name="Han C."/>
            <person name="Tapia R."/>
            <person name="Land M."/>
            <person name="Hauser L."/>
            <person name="Chang Y.-J."/>
            <person name="Jeffries C."/>
            <person name="Kyrpides N."/>
            <person name="Ivanova N."/>
            <person name="Mikhailova N."/>
            <person name="Hemme C.L."/>
            <person name="Woyke T."/>
        </authorList>
    </citation>
    <scope>NUCLEOTIDE SEQUENCE [LARGE SCALE GENOMIC DNA]</scope>
    <source>
        <strain evidence="9">ATCC 35296 / DSM 3052 / OCM 3 / 743B</strain>
    </source>
</reference>
<evidence type="ECO:0000256" key="1">
    <source>
        <dbReference type="ARBA" id="ARBA00022490"/>
    </source>
</evidence>
<evidence type="ECO:0000256" key="2">
    <source>
        <dbReference type="ARBA" id="ARBA00022552"/>
    </source>
</evidence>
<comment type="catalytic activity">
    <reaction evidence="7">
        <text>pseudouridine(1915) in 23S rRNA + S-adenosyl-L-methionine = N(3)-methylpseudouridine(1915) in 23S rRNA + S-adenosyl-L-homocysteine + H(+)</text>
        <dbReference type="Rhea" id="RHEA:42752"/>
        <dbReference type="Rhea" id="RHEA-COMP:10221"/>
        <dbReference type="Rhea" id="RHEA-COMP:10222"/>
        <dbReference type="ChEBI" id="CHEBI:15378"/>
        <dbReference type="ChEBI" id="CHEBI:57856"/>
        <dbReference type="ChEBI" id="CHEBI:59789"/>
        <dbReference type="ChEBI" id="CHEBI:65314"/>
        <dbReference type="ChEBI" id="CHEBI:74486"/>
        <dbReference type="EC" id="2.1.1.177"/>
    </reaction>
</comment>
<dbReference type="PANTHER" id="PTHR33603">
    <property type="entry name" value="METHYLTRANSFERASE"/>
    <property type="match status" value="1"/>
</dbReference>
<dbReference type="EC" id="2.1.1.177" evidence="7"/>
<dbReference type="eggNOG" id="COG1576">
    <property type="taxonomic scope" value="Bacteria"/>
</dbReference>
<dbReference type="PIRSF" id="PIRSF004505">
    <property type="entry name" value="MT_bac"/>
    <property type="match status" value="1"/>
</dbReference>
<dbReference type="NCBIfam" id="TIGR00246">
    <property type="entry name" value="tRNA_RlmH_YbeA"/>
    <property type="match status" value="1"/>
</dbReference>
<dbReference type="STRING" id="573061.Clocel_4330"/>
<dbReference type="GO" id="GO:0005737">
    <property type="term" value="C:cytoplasm"/>
    <property type="evidence" value="ECO:0007669"/>
    <property type="project" value="UniProtKB-SubCell"/>
</dbReference>
<comment type="caution">
    <text evidence="7">Lacks conserved residue(s) required for the propagation of feature annotation.</text>
</comment>
<sequence length="175" mass="19889">MPGVIFLSEITRGSLKMKITLVTVGKLKEKYLKEAISEYSKRLSRYCKLDIIEVNDEKTPDNASEKEEILIKNKEGEAILKHIKDNMLVVAMDLKGKMLSSEEFGTFIKDAGVRGNSDIAFIIGGSLGISDEVLRRADHKLCISKMTFPHQLFRVILLEQIYRGFRIINGEPYHK</sequence>
<comment type="subcellular location">
    <subcellularLocation>
        <location evidence="7">Cytoplasm</location>
    </subcellularLocation>
</comment>
<dbReference type="GO" id="GO:0070038">
    <property type="term" value="F:rRNA (pseudouridine-N3-)-methyltransferase activity"/>
    <property type="evidence" value="ECO:0007669"/>
    <property type="project" value="UniProtKB-UniRule"/>
</dbReference>